<feature type="transmembrane region" description="Helical" evidence="1">
    <location>
        <begin position="59"/>
        <end position="78"/>
    </location>
</feature>
<organism evidence="2 3">
    <name type="scientific">Planobispora rosea</name>
    <dbReference type="NCBI Taxonomy" id="35762"/>
    <lineage>
        <taxon>Bacteria</taxon>
        <taxon>Bacillati</taxon>
        <taxon>Actinomycetota</taxon>
        <taxon>Actinomycetes</taxon>
        <taxon>Streptosporangiales</taxon>
        <taxon>Streptosporangiaceae</taxon>
        <taxon>Planobispora</taxon>
    </lineage>
</organism>
<keyword evidence="1" id="KW-1133">Transmembrane helix</keyword>
<name>A0A8J3WD46_PLARO</name>
<dbReference type="Pfam" id="PF19608">
    <property type="entry name" value="DUF6113"/>
    <property type="match status" value="1"/>
</dbReference>
<dbReference type="EMBL" id="BOOI01000029">
    <property type="protein sequence ID" value="GIH84920.1"/>
    <property type="molecule type" value="Genomic_DNA"/>
</dbReference>
<keyword evidence="1" id="KW-0812">Transmembrane</keyword>
<accession>A0A8J3WD46</accession>
<keyword evidence="1" id="KW-0472">Membrane</keyword>
<reference evidence="2" key="1">
    <citation type="submission" date="2021-01" db="EMBL/GenBank/DDBJ databases">
        <title>Whole genome shotgun sequence of Planobispora rosea NBRC 15558.</title>
        <authorList>
            <person name="Komaki H."/>
            <person name="Tamura T."/>
        </authorList>
    </citation>
    <scope>NUCLEOTIDE SEQUENCE</scope>
    <source>
        <strain evidence="2">NBRC 15558</strain>
    </source>
</reference>
<evidence type="ECO:0008006" key="4">
    <source>
        <dbReference type="Google" id="ProtNLM"/>
    </source>
</evidence>
<comment type="caution">
    <text evidence="2">The sequence shown here is derived from an EMBL/GenBank/DDBJ whole genome shotgun (WGS) entry which is preliminary data.</text>
</comment>
<dbReference type="AlphaFoldDB" id="A0A8J3WD46"/>
<gene>
    <name evidence="2" type="ORF">Pro02_33280</name>
</gene>
<sequence length="161" mass="16767">MNVTEQVPGQIPGYARGRVRGAERGPAALTVLTYAVLALFGVLAGLLGGFHHSWYIRPVPVSAVGWVALLFAVCYGAGRMMGGKAPALTPAVGWLLATMLWLAERPEGDVIIANDVSGYVYLYGSVLSILAGVLLVPSGGGGSWLLTGRSYGLGRVKPDPS</sequence>
<evidence type="ECO:0000313" key="2">
    <source>
        <dbReference type="EMBL" id="GIH84920.1"/>
    </source>
</evidence>
<keyword evidence="3" id="KW-1185">Reference proteome</keyword>
<proteinExistence type="predicted"/>
<dbReference type="InterPro" id="IPR046095">
    <property type="entry name" value="DUF6113"/>
</dbReference>
<protein>
    <recommendedName>
        <fullName evidence="4">Integral membrane protein</fullName>
    </recommendedName>
</protein>
<feature type="transmembrane region" description="Helical" evidence="1">
    <location>
        <begin position="123"/>
        <end position="147"/>
    </location>
</feature>
<evidence type="ECO:0000256" key="1">
    <source>
        <dbReference type="SAM" id="Phobius"/>
    </source>
</evidence>
<evidence type="ECO:0000313" key="3">
    <source>
        <dbReference type="Proteomes" id="UP000655044"/>
    </source>
</evidence>
<dbReference type="Proteomes" id="UP000655044">
    <property type="component" value="Unassembled WGS sequence"/>
</dbReference>
<feature type="transmembrane region" description="Helical" evidence="1">
    <location>
        <begin position="26"/>
        <end position="47"/>
    </location>
</feature>